<dbReference type="EMBL" id="CP034210">
    <property type="protein sequence ID" value="QBZ66500.1"/>
    <property type="molecule type" value="Genomic_DNA"/>
</dbReference>
<dbReference type="AlphaFoldDB" id="A0A4P7NVG5"/>
<dbReference type="Proteomes" id="UP000294847">
    <property type="component" value="Chromosome 7"/>
</dbReference>
<protein>
    <submittedName>
        <fullName evidence="1">Uncharacterized protein</fullName>
    </submittedName>
</protein>
<evidence type="ECO:0000313" key="2">
    <source>
        <dbReference type="Proteomes" id="UP000294847"/>
    </source>
</evidence>
<accession>A0A4P7NVG5</accession>
<gene>
    <name evidence="1" type="ORF">PoMZ_13479</name>
</gene>
<proteinExistence type="predicted"/>
<evidence type="ECO:0000313" key="1">
    <source>
        <dbReference type="EMBL" id="QBZ66500.1"/>
    </source>
</evidence>
<sequence>MPLLPLLYIASAKPKMLNGPSDFSNGLPTMTKSAKQWIKIPLSEQQRNSSFSSATLMLHVTNFQLKSICGETPDIGTALYPEGDWRIGYCIRPNIESPENSSHPFCVITMVTKHRRLDNGNSRRF</sequence>
<reference evidence="1 2" key="1">
    <citation type="journal article" date="2019" name="Mol. Biol. Evol.">
        <title>Blast fungal genomes show frequent chromosomal changes, gene gains and losses, and effector gene turnover.</title>
        <authorList>
            <person name="Gomez Luciano L.B."/>
            <person name="Jason Tsai I."/>
            <person name="Chuma I."/>
            <person name="Tosa Y."/>
            <person name="Chen Y.H."/>
            <person name="Li J.Y."/>
            <person name="Li M.Y."/>
            <person name="Jade Lu M.Y."/>
            <person name="Nakayashiki H."/>
            <person name="Li W.H."/>
        </authorList>
    </citation>
    <scope>NUCLEOTIDE SEQUENCE [LARGE SCALE GENOMIC DNA]</scope>
    <source>
        <strain evidence="1">MZ5-1-6</strain>
    </source>
</reference>
<name>A0A4P7NVG5_PYROR</name>
<organism evidence="1 2">
    <name type="scientific">Pyricularia oryzae</name>
    <name type="common">Rice blast fungus</name>
    <name type="synonym">Magnaporthe oryzae</name>
    <dbReference type="NCBI Taxonomy" id="318829"/>
    <lineage>
        <taxon>Eukaryota</taxon>
        <taxon>Fungi</taxon>
        <taxon>Dikarya</taxon>
        <taxon>Ascomycota</taxon>
        <taxon>Pezizomycotina</taxon>
        <taxon>Sordariomycetes</taxon>
        <taxon>Sordariomycetidae</taxon>
        <taxon>Magnaporthales</taxon>
        <taxon>Pyriculariaceae</taxon>
        <taxon>Pyricularia</taxon>
    </lineage>
</organism>